<evidence type="ECO:0008006" key="3">
    <source>
        <dbReference type="Google" id="ProtNLM"/>
    </source>
</evidence>
<dbReference type="PATRIC" id="fig|631454.5.peg.2904"/>
<name>V4RKC6_9HYPH</name>
<dbReference type="STRING" id="631454.N177_2940"/>
<dbReference type="EMBL" id="AWXZ01000038">
    <property type="protein sequence ID" value="ESR23710.1"/>
    <property type="molecule type" value="Genomic_DNA"/>
</dbReference>
<accession>V4RKC6</accession>
<dbReference type="AlphaFoldDB" id="V4RKC6"/>
<evidence type="ECO:0000313" key="2">
    <source>
        <dbReference type="Proteomes" id="UP000017819"/>
    </source>
</evidence>
<dbReference type="InterPro" id="IPR021335">
    <property type="entry name" value="DUF2948"/>
</dbReference>
<evidence type="ECO:0000313" key="1">
    <source>
        <dbReference type="EMBL" id="ESR23710.1"/>
    </source>
</evidence>
<dbReference type="eggNOG" id="ENOG5032SGB">
    <property type="taxonomic scope" value="Bacteria"/>
</dbReference>
<sequence length="153" mass="17262">MIMKPLKLIALDAEDLEILSAHLQDAVGIVGDVCYRPKERRFVMILNRFVWEESGGRWQRGYERRRTALHFERVTACRCRGIDPRTKDGVLNLLAVRFSPAEEPSGHVDLIFSGGATLRLEVECIEARVKDLGPAWSTKARPDHEAAEAPVPQ</sequence>
<reference evidence="1 2" key="1">
    <citation type="journal article" date="2014" name="Genome Announc.">
        <title>Draft Genome Sequence of Lutibaculum baratangense Strain AMV1T, Isolated from a Mud Volcano in Andamans, India.</title>
        <authorList>
            <person name="Singh A."/>
            <person name="Sreenivas A."/>
            <person name="Sathyanarayana Reddy G."/>
            <person name="Pinnaka A.K."/>
            <person name="Shivaji S."/>
        </authorList>
    </citation>
    <scope>NUCLEOTIDE SEQUENCE [LARGE SCALE GENOMIC DNA]</scope>
    <source>
        <strain evidence="1 2">AMV1</strain>
    </source>
</reference>
<keyword evidence="2" id="KW-1185">Reference proteome</keyword>
<gene>
    <name evidence="1" type="ORF">N177_2940</name>
</gene>
<dbReference type="Pfam" id="PF11164">
    <property type="entry name" value="DUF2948"/>
    <property type="match status" value="1"/>
</dbReference>
<protein>
    <recommendedName>
        <fullName evidence="3">DUF2948 family protein</fullName>
    </recommendedName>
</protein>
<dbReference type="Proteomes" id="UP000017819">
    <property type="component" value="Unassembled WGS sequence"/>
</dbReference>
<organism evidence="1 2">
    <name type="scientific">Lutibaculum baratangense AMV1</name>
    <dbReference type="NCBI Taxonomy" id="631454"/>
    <lineage>
        <taxon>Bacteria</taxon>
        <taxon>Pseudomonadati</taxon>
        <taxon>Pseudomonadota</taxon>
        <taxon>Alphaproteobacteria</taxon>
        <taxon>Hyphomicrobiales</taxon>
        <taxon>Tepidamorphaceae</taxon>
        <taxon>Lutibaculum</taxon>
    </lineage>
</organism>
<proteinExistence type="predicted"/>
<comment type="caution">
    <text evidence="1">The sequence shown here is derived from an EMBL/GenBank/DDBJ whole genome shotgun (WGS) entry which is preliminary data.</text>
</comment>